<gene>
    <name evidence="2" type="ORF">SAMN05421742_107149</name>
</gene>
<dbReference type="Proteomes" id="UP000217076">
    <property type="component" value="Unassembled WGS sequence"/>
</dbReference>
<dbReference type="AlphaFoldDB" id="A0A1G8D1D2"/>
<keyword evidence="1" id="KW-0812">Transmembrane</keyword>
<evidence type="ECO:0000256" key="1">
    <source>
        <dbReference type="SAM" id="Phobius"/>
    </source>
</evidence>
<proteinExistence type="predicted"/>
<name>A0A1G8D1D2_9PROT</name>
<protein>
    <submittedName>
        <fullName evidence="2">Uncharacterized protein</fullName>
    </submittedName>
</protein>
<reference evidence="3" key="1">
    <citation type="submission" date="2016-10" db="EMBL/GenBank/DDBJ databases">
        <authorList>
            <person name="Varghese N."/>
            <person name="Submissions S."/>
        </authorList>
    </citation>
    <scope>NUCLEOTIDE SEQUENCE [LARGE SCALE GENOMIC DNA]</scope>
    <source>
        <strain evidence="3">930I</strain>
    </source>
</reference>
<evidence type="ECO:0000313" key="3">
    <source>
        <dbReference type="Proteomes" id="UP000217076"/>
    </source>
</evidence>
<dbReference type="EMBL" id="FNCV01000007">
    <property type="protein sequence ID" value="SDH51303.1"/>
    <property type="molecule type" value="Genomic_DNA"/>
</dbReference>
<sequence>MTTPKRTFGQAREARREVVSAYAAHGAATERHERQRRTFKLAVFSLIALLILGIGGPLVLKAIDHGGLTMARLLGEPTADNPYATMSAEELGEIATAAGPGVGGEAQPDTGFAFTDRLMRVNKALYGEEEAPAPAE</sequence>
<accession>A0A1G8D1D2</accession>
<organism evidence="2 3">
    <name type="scientific">Roseospirillum parvum</name>
    <dbReference type="NCBI Taxonomy" id="83401"/>
    <lineage>
        <taxon>Bacteria</taxon>
        <taxon>Pseudomonadati</taxon>
        <taxon>Pseudomonadota</taxon>
        <taxon>Alphaproteobacteria</taxon>
        <taxon>Rhodospirillales</taxon>
        <taxon>Rhodospirillaceae</taxon>
        <taxon>Roseospirillum</taxon>
    </lineage>
</organism>
<keyword evidence="1" id="KW-1133">Transmembrane helix</keyword>
<dbReference type="RefSeq" id="WP_092620143.1">
    <property type="nucleotide sequence ID" value="NZ_FNCV01000007.1"/>
</dbReference>
<keyword evidence="1" id="KW-0472">Membrane</keyword>
<feature type="transmembrane region" description="Helical" evidence="1">
    <location>
        <begin position="41"/>
        <end position="60"/>
    </location>
</feature>
<keyword evidence="3" id="KW-1185">Reference proteome</keyword>
<evidence type="ECO:0000313" key="2">
    <source>
        <dbReference type="EMBL" id="SDH51303.1"/>
    </source>
</evidence>